<evidence type="ECO:0000313" key="2">
    <source>
        <dbReference type="EMBL" id="EEN43078.1"/>
    </source>
</evidence>
<accession>C3ZWK9</accession>
<dbReference type="PANTHER" id="PTHR33331:SF13">
    <property type="entry name" value="COILED-COIL DOMAIN CONTAINING 162"/>
    <property type="match status" value="1"/>
</dbReference>
<sequence length="1019" mass="114827">GNTMQMLGLDEGDDTSHEPSVMQGAYLSFLYLRHLRLRDLKRTCLSVLNYFCSVERTLTINERGLSLEAGHLKSSNQSSAGIGSHHYVHNTPADYSLWSSDTDPVCLFVFYGVLILTPGCLFVCLFVCVQAERDGVYGVLILTPGCLFVCLFVCRLNEMEFMEFSDIENHDDFYAYEEGRIHVQDQRGFYVMYDSAVEQLRELEHDLLLTATHFIEKDKDHRELATRTGSAIRRQQAVGVELGAYAHVPVDRFAVLLDLWTHEAMYLENKRQVSLPARCVEQRYAHVPVDRFAVLLDLWTHEAMYLENKRQLLDCYLEAYHHVFDTAEKQELAVVMTTVMHQRPRVDFTLEYFVKTYRAECVVLRLQAQLVKSVLDKQIEEQRDYVGKLTEGRDFEFGLPPKIIPKQPVAINFSKPALKHVYMLEFHPSLGVASRIPQALNHAFWELMYMNKAAVKTSTQMISLEHQILEAALKEWDKMEPLGAAYSPQLQQDMFSDIFVDNPAFLCEIGNELISKEESAGGQRRTAKERRTTMLNVWSKLLEVVTVRHRLLEAAWESIHDGIYLPGSLPLAIHELDEKHLGMFSFRTKEAIVKLLTGTALDNLQVVLLCQVVHKSALLCAVQQANVCWQQKDFSKGDVESRSSASAFAAKLRSKMDKEKRSPEAFISLQLEKVGTGLCAHVHVCDLTDFDILICRTLLTTFCQRFHQRVLQYSLRSQIIGYINSLVALLEEFPDIKENYFQIGTANERKTDQDELAGLVPDARSEGVVNSMSMTLKVCALQGDEEAPAADPDSRRSSPCEPVVRPASLRGARHVQCLRLTLRIVSNLHDICHYLCAHSKLGSNTSMAGSEPRGFVTAEWGGVEGIGADLREIQKQLEHLPTPHDPQQAADFLQLRRDVMFLEFDAAIRHCIRNTFLTTGNMQAYRAVADNMRFGLGKLSSELEPSLYSMSLPLPQPLQAGANGEILGVLLAYVGVLMCRAGANGEILGVSLLMEDILVSGSPGAISMEWVEDSDDEGD</sequence>
<protein>
    <submittedName>
        <fullName evidence="2">Uncharacterized protein</fullName>
    </submittedName>
</protein>
<reference evidence="2" key="1">
    <citation type="journal article" date="2008" name="Nature">
        <title>The amphioxus genome and the evolution of the chordate karyotype.</title>
        <authorList>
            <consortium name="US DOE Joint Genome Institute (JGI-PGF)"/>
            <person name="Putnam N.H."/>
            <person name="Butts T."/>
            <person name="Ferrier D.E.K."/>
            <person name="Furlong R.F."/>
            <person name="Hellsten U."/>
            <person name="Kawashima T."/>
            <person name="Robinson-Rechavi M."/>
            <person name="Shoguchi E."/>
            <person name="Terry A."/>
            <person name="Yu J.-K."/>
            <person name="Benito-Gutierrez E.L."/>
            <person name="Dubchak I."/>
            <person name="Garcia-Fernandez J."/>
            <person name="Gibson-Brown J.J."/>
            <person name="Grigoriev I.V."/>
            <person name="Horton A.C."/>
            <person name="de Jong P.J."/>
            <person name="Jurka J."/>
            <person name="Kapitonov V.V."/>
            <person name="Kohara Y."/>
            <person name="Kuroki Y."/>
            <person name="Lindquist E."/>
            <person name="Lucas S."/>
            <person name="Osoegawa K."/>
            <person name="Pennacchio L.A."/>
            <person name="Salamov A.A."/>
            <person name="Satou Y."/>
            <person name="Sauka-Spengler T."/>
            <person name="Schmutz J."/>
            <person name="Shin-I T."/>
            <person name="Toyoda A."/>
            <person name="Bronner-Fraser M."/>
            <person name="Fujiyama A."/>
            <person name="Holland L.Z."/>
            <person name="Holland P.W.H."/>
            <person name="Satoh N."/>
            <person name="Rokhsar D.S."/>
        </authorList>
    </citation>
    <scope>NUCLEOTIDE SEQUENCE [LARGE SCALE GENOMIC DNA]</scope>
    <source>
        <strain evidence="2">S238N-H82</strain>
        <tissue evidence="2">Testes</tissue>
    </source>
</reference>
<dbReference type="InParanoid" id="C3ZWK9"/>
<dbReference type="eggNOG" id="ENOG502QRID">
    <property type="taxonomic scope" value="Eukaryota"/>
</dbReference>
<name>C3ZWK9_BRAFL</name>
<dbReference type="AlphaFoldDB" id="C3ZWK9"/>
<dbReference type="PANTHER" id="PTHR33331">
    <property type="entry name" value="COILED-COIL DOMAIN-CONTAINING PROTEIN 162"/>
    <property type="match status" value="1"/>
</dbReference>
<evidence type="ECO:0000256" key="1">
    <source>
        <dbReference type="SAM" id="Phobius"/>
    </source>
</evidence>
<feature type="non-terminal residue" evidence="2">
    <location>
        <position position="1"/>
    </location>
</feature>
<feature type="transmembrane region" description="Helical" evidence="1">
    <location>
        <begin position="105"/>
        <end position="129"/>
    </location>
</feature>
<organism>
    <name type="scientific">Branchiostoma floridae</name>
    <name type="common">Florida lancelet</name>
    <name type="synonym">Amphioxus</name>
    <dbReference type="NCBI Taxonomy" id="7739"/>
    <lineage>
        <taxon>Eukaryota</taxon>
        <taxon>Metazoa</taxon>
        <taxon>Chordata</taxon>
        <taxon>Cephalochordata</taxon>
        <taxon>Leptocardii</taxon>
        <taxon>Amphioxiformes</taxon>
        <taxon>Branchiostomatidae</taxon>
        <taxon>Branchiostoma</taxon>
    </lineage>
</organism>
<dbReference type="EMBL" id="GG666700">
    <property type="protein sequence ID" value="EEN43078.1"/>
    <property type="molecule type" value="Genomic_DNA"/>
</dbReference>
<feature type="non-terminal residue" evidence="2">
    <location>
        <position position="1019"/>
    </location>
</feature>
<gene>
    <name evidence="2" type="ORF">BRAFLDRAFT_133850</name>
</gene>
<keyword evidence="1" id="KW-0472">Membrane</keyword>
<feature type="transmembrane region" description="Helical" evidence="1">
    <location>
        <begin position="135"/>
        <end position="154"/>
    </location>
</feature>
<keyword evidence="1" id="KW-1133">Transmembrane helix</keyword>
<proteinExistence type="predicted"/>
<dbReference type="InterPro" id="IPR040401">
    <property type="entry name" value="CCDC162"/>
</dbReference>
<keyword evidence="1" id="KW-0812">Transmembrane</keyword>